<feature type="region of interest" description="Disordered" evidence="1">
    <location>
        <begin position="68"/>
        <end position="97"/>
    </location>
</feature>
<proteinExistence type="predicted"/>
<evidence type="ECO:0000256" key="1">
    <source>
        <dbReference type="SAM" id="MobiDB-lite"/>
    </source>
</evidence>
<dbReference type="PANTHER" id="PTHR33912">
    <property type="entry name" value="OS01G0939400 PROTEIN"/>
    <property type="match status" value="1"/>
</dbReference>
<keyword evidence="3" id="KW-1185">Reference proteome</keyword>
<comment type="caution">
    <text evidence="2">The sequence shown here is derived from an EMBL/GenBank/DDBJ whole genome shotgun (WGS) entry which is preliminary data.</text>
</comment>
<dbReference type="AlphaFoldDB" id="A0AAP0CZR1"/>
<organism evidence="2 3">
    <name type="scientific">Deinandra increscens subsp. villosa</name>
    <dbReference type="NCBI Taxonomy" id="3103831"/>
    <lineage>
        <taxon>Eukaryota</taxon>
        <taxon>Viridiplantae</taxon>
        <taxon>Streptophyta</taxon>
        <taxon>Embryophyta</taxon>
        <taxon>Tracheophyta</taxon>
        <taxon>Spermatophyta</taxon>
        <taxon>Magnoliopsida</taxon>
        <taxon>eudicotyledons</taxon>
        <taxon>Gunneridae</taxon>
        <taxon>Pentapetalae</taxon>
        <taxon>asterids</taxon>
        <taxon>campanulids</taxon>
        <taxon>Asterales</taxon>
        <taxon>Asteraceae</taxon>
        <taxon>Asteroideae</taxon>
        <taxon>Heliantheae alliance</taxon>
        <taxon>Madieae</taxon>
        <taxon>Madiinae</taxon>
        <taxon>Deinandra</taxon>
    </lineage>
</organism>
<evidence type="ECO:0000313" key="2">
    <source>
        <dbReference type="EMBL" id="KAK9065854.1"/>
    </source>
</evidence>
<feature type="compositionally biased region" description="Polar residues" evidence="1">
    <location>
        <begin position="1"/>
        <end position="12"/>
    </location>
</feature>
<dbReference type="EMBL" id="JBCNJP010000016">
    <property type="protein sequence ID" value="KAK9065854.1"/>
    <property type="molecule type" value="Genomic_DNA"/>
</dbReference>
<feature type="region of interest" description="Disordered" evidence="1">
    <location>
        <begin position="1"/>
        <end position="23"/>
    </location>
</feature>
<dbReference type="InterPro" id="IPR040381">
    <property type="entry name" value="At4g14450-like"/>
</dbReference>
<name>A0AAP0CZR1_9ASTR</name>
<protein>
    <submittedName>
        <fullName evidence="2">Uncharacterized protein</fullName>
    </submittedName>
</protein>
<gene>
    <name evidence="2" type="ORF">SSX86_015256</name>
</gene>
<accession>A0AAP0CZR1</accession>
<dbReference type="Proteomes" id="UP001408789">
    <property type="component" value="Unassembled WGS sequence"/>
</dbReference>
<evidence type="ECO:0000313" key="3">
    <source>
        <dbReference type="Proteomes" id="UP001408789"/>
    </source>
</evidence>
<reference evidence="2 3" key="1">
    <citation type="submission" date="2024-04" db="EMBL/GenBank/DDBJ databases">
        <title>The reference genome of an endangered Asteraceae, Deinandra increscens subsp. villosa, native to the Central Coast of California.</title>
        <authorList>
            <person name="Guilliams M."/>
            <person name="Hasenstab-Lehman K."/>
            <person name="Meyer R."/>
            <person name="Mcevoy S."/>
        </authorList>
    </citation>
    <scope>NUCLEOTIDE SEQUENCE [LARGE SCALE GENOMIC DNA]</scope>
    <source>
        <tissue evidence="2">Leaf</tissue>
    </source>
</reference>
<sequence length="114" mass="12308">MNPESAANNRISTGKPPSRLQKQAPATLQLHQNPNNQCQDPSKTVIPLLSPLVLSPDSVTEAGHCMEHSSLTRGDNGNREANGKVSPVQHPVTSESSSLHTCFMSQCTILPRKQ</sequence>
<dbReference type="PANTHER" id="PTHR33912:SF5">
    <property type="entry name" value="F22G5.17"/>
    <property type="match status" value="1"/>
</dbReference>